<dbReference type="AlphaFoldDB" id="A0A0D2BF76"/>
<organism evidence="2 3">
    <name type="scientific">Exophiala oligosperma</name>
    <dbReference type="NCBI Taxonomy" id="215243"/>
    <lineage>
        <taxon>Eukaryota</taxon>
        <taxon>Fungi</taxon>
        <taxon>Dikarya</taxon>
        <taxon>Ascomycota</taxon>
        <taxon>Pezizomycotina</taxon>
        <taxon>Eurotiomycetes</taxon>
        <taxon>Chaetothyriomycetidae</taxon>
        <taxon>Chaetothyriales</taxon>
        <taxon>Herpotrichiellaceae</taxon>
        <taxon>Exophiala</taxon>
    </lineage>
</organism>
<gene>
    <name evidence="2" type="ORF">PV06_11567</name>
</gene>
<dbReference type="Proteomes" id="UP000053342">
    <property type="component" value="Unassembled WGS sequence"/>
</dbReference>
<name>A0A0D2BF76_9EURO</name>
<evidence type="ECO:0000256" key="1">
    <source>
        <dbReference type="SAM" id="MobiDB-lite"/>
    </source>
</evidence>
<evidence type="ECO:0000313" key="3">
    <source>
        <dbReference type="Proteomes" id="UP000053342"/>
    </source>
</evidence>
<reference evidence="2 3" key="1">
    <citation type="submission" date="2015-01" db="EMBL/GenBank/DDBJ databases">
        <title>The Genome Sequence of Exophiala oligosperma CBS72588.</title>
        <authorList>
            <consortium name="The Broad Institute Genomics Platform"/>
            <person name="Cuomo C."/>
            <person name="de Hoog S."/>
            <person name="Gorbushina A."/>
            <person name="Stielow B."/>
            <person name="Teixiera M."/>
            <person name="Abouelleil A."/>
            <person name="Chapman S.B."/>
            <person name="Priest M."/>
            <person name="Young S.K."/>
            <person name="Wortman J."/>
            <person name="Nusbaum C."/>
            <person name="Birren B."/>
        </authorList>
    </citation>
    <scope>NUCLEOTIDE SEQUENCE [LARGE SCALE GENOMIC DNA]</scope>
    <source>
        <strain evidence="2 3">CBS 72588</strain>
    </source>
</reference>
<sequence>MSGPGAYQNMPHSGSPTGHYQPSGGYGQMGGPYPGNYQGRPAEAHSGSYDPRYPGRDQHYGSGYEHGGPPRMTAMVTNRAPMANMATSVATSIIMVLGDLVMSNVSMASMTAGPLDMTNKDTVSMATTPLRTSNMATILKGISSMATALTDTSNVHMISMDTANIDFTRTRSTYVSQYLDSPNVRTD</sequence>
<evidence type="ECO:0000313" key="2">
    <source>
        <dbReference type="EMBL" id="KIW36152.1"/>
    </source>
</evidence>
<keyword evidence="3" id="KW-1185">Reference proteome</keyword>
<accession>A0A0D2BF76</accession>
<dbReference type="RefSeq" id="XP_016256368.1">
    <property type="nucleotide sequence ID" value="XM_016413273.1"/>
</dbReference>
<dbReference type="VEuPathDB" id="FungiDB:PV06_11567"/>
<protein>
    <submittedName>
        <fullName evidence="2">Uncharacterized protein</fullName>
    </submittedName>
</protein>
<feature type="region of interest" description="Disordered" evidence="1">
    <location>
        <begin position="1"/>
        <end position="70"/>
    </location>
</feature>
<dbReference type="HOGENOM" id="CLU_1447686_0_0_1"/>
<dbReference type="GeneID" id="27363641"/>
<proteinExistence type="predicted"/>
<dbReference type="EMBL" id="KN847372">
    <property type="protein sequence ID" value="KIW36152.1"/>
    <property type="molecule type" value="Genomic_DNA"/>
</dbReference>
<dbReference type="OrthoDB" id="4123134at2759"/>
<feature type="compositionally biased region" description="Gly residues" evidence="1">
    <location>
        <begin position="24"/>
        <end position="33"/>
    </location>
</feature>